<evidence type="ECO:0000313" key="14">
    <source>
        <dbReference type="Proteomes" id="UP000565262"/>
    </source>
</evidence>
<keyword evidence="5" id="KW-0813">Transport</keyword>
<dbReference type="Pfam" id="PF03739">
    <property type="entry name" value="LptF_LptG"/>
    <property type="match status" value="1"/>
</dbReference>
<evidence type="ECO:0000256" key="12">
    <source>
        <dbReference type="SAM" id="Phobius"/>
    </source>
</evidence>
<dbReference type="RefSeq" id="WP_182806961.1">
    <property type="nucleotide sequence ID" value="NZ_JACJFM010000001.1"/>
</dbReference>
<dbReference type="GO" id="GO:0043190">
    <property type="term" value="C:ATP-binding cassette (ABC) transporter complex"/>
    <property type="evidence" value="ECO:0007669"/>
    <property type="project" value="InterPro"/>
</dbReference>
<feature type="transmembrane region" description="Helical" evidence="12">
    <location>
        <begin position="52"/>
        <end position="77"/>
    </location>
</feature>
<reference evidence="13 14" key="1">
    <citation type="submission" date="2020-08" db="EMBL/GenBank/DDBJ databases">
        <title>Oceanospirillum sp. nov. isolated from marine sediment.</title>
        <authorList>
            <person name="Ji X."/>
        </authorList>
    </citation>
    <scope>NUCLEOTIDE SEQUENCE [LARGE SCALE GENOMIC DNA]</scope>
    <source>
        <strain evidence="13 14">D5</strain>
    </source>
</reference>
<keyword evidence="9 12" id="KW-1133">Transmembrane helix</keyword>
<evidence type="ECO:0000256" key="9">
    <source>
        <dbReference type="ARBA" id="ARBA00022989"/>
    </source>
</evidence>
<proteinExistence type="inferred from homology"/>
<dbReference type="Proteomes" id="UP000565262">
    <property type="component" value="Unassembled WGS sequence"/>
</dbReference>
<keyword evidence="14" id="KW-1185">Reference proteome</keyword>
<feature type="transmembrane region" description="Helical" evidence="12">
    <location>
        <begin position="98"/>
        <end position="120"/>
    </location>
</feature>
<sequence>MIIFRYLIREVLTTMSAVSLVLLLIILGGRFIKLFEDIAEGSLSLDFLWSLLLLQLPSVLELILPLAFFLAVMLAYGRLYQENEMGVLLACGFSPRKLLLYTLCVGFFVAGIVGSFSLWLTPQSEARAFSIVEDQKKRMDFSTIKSGRFQKFSGGQVVYSEELTEENTRMRGVFLSREIKGDDGQVRTAVFRADQGYQYLDPDTGSRFLVLENGARSEGQAGFGDFNFLTFERYAVRLAEKDPARNSVKVRQLPTSQIWNSDTPAHQAGVQWRLSLPLMVIVVTLLAVPLSYVRPRQGRFAKLFPAVFLHIFYLSGLISVQGMIEKGRLDPAIGMWSVHLVFIAIALALLSKDYLFSRGGKRNKKNGNKQTPPSATGTA</sequence>
<dbReference type="GO" id="GO:0055085">
    <property type="term" value="P:transmembrane transport"/>
    <property type="evidence" value="ECO:0007669"/>
    <property type="project" value="InterPro"/>
</dbReference>
<comment type="subcellular location">
    <subcellularLocation>
        <location evidence="2">Cell inner membrane</location>
        <topology evidence="2">Multi-pass membrane protein</topology>
    </subcellularLocation>
</comment>
<evidence type="ECO:0000256" key="7">
    <source>
        <dbReference type="ARBA" id="ARBA00022519"/>
    </source>
</evidence>
<dbReference type="NCBIfam" id="TIGR04407">
    <property type="entry name" value="LptF_YjgP"/>
    <property type="match status" value="1"/>
</dbReference>
<name>A0A839ILJ4_9GAMM</name>
<evidence type="ECO:0000256" key="1">
    <source>
        <dbReference type="ARBA" id="ARBA00002265"/>
    </source>
</evidence>
<dbReference type="InterPro" id="IPR005495">
    <property type="entry name" value="LptG/LptF_permease"/>
</dbReference>
<evidence type="ECO:0000256" key="2">
    <source>
        <dbReference type="ARBA" id="ARBA00004429"/>
    </source>
</evidence>
<feature type="transmembrane region" description="Helical" evidence="12">
    <location>
        <begin position="304"/>
        <end position="324"/>
    </location>
</feature>
<keyword evidence="6" id="KW-1003">Cell membrane</keyword>
<evidence type="ECO:0000256" key="3">
    <source>
        <dbReference type="ARBA" id="ARBA00007725"/>
    </source>
</evidence>
<dbReference type="EMBL" id="JACJFM010000001">
    <property type="protein sequence ID" value="MBB1485186.1"/>
    <property type="molecule type" value="Genomic_DNA"/>
</dbReference>
<protein>
    <recommendedName>
        <fullName evidence="4">Lipopolysaccharide export system permease protein LptF</fullName>
    </recommendedName>
</protein>
<evidence type="ECO:0000256" key="11">
    <source>
        <dbReference type="ARBA" id="ARBA00026081"/>
    </source>
</evidence>
<gene>
    <name evidence="13" type="primary">lptF</name>
    <name evidence="13" type="ORF">H4O21_00945</name>
</gene>
<dbReference type="PANTHER" id="PTHR33529:SF7">
    <property type="entry name" value="LIPOPOLYSACCHARIDE EXPORT SYSTEM PERMEASE PROTEIN LPTF"/>
    <property type="match status" value="1"/>
</dbReference>
<dbReference type="GO" id="GO:0015920">
    <property type="term" value="P:lipopolysaccharide transport"/>
    <property type="evidence" value="ECO:0007669"/>
    <property type="project" value="TreeGrafter"/>
</dbReference>
<feature type="transmembrane region" description="Helical" evidence="12">
    <location>
        <begin position="274"/>
        <end position="292"/>
    </location>
</feature>
<evidence type="ECO:0000313" key="13">
    <source>
        <dbReference type="EMBL" id="MBB1485186.1"/>
    </source>
</evidence>
<evidence type="ECO:0000256" key="8">
    <source>
        <dbReference type="ARBA" id="ARBA00022692"/>
    </source>
</evidence>
<evidence type="ECO:0000256" key="5">
    <source>
        <dbReference type="ARBA" id="ARBA00022448"/>
    </source>
</evidence>
<dbReference type="PANTHER" id="PTHR33529">
    <property type="entry name" value="SLR0882 PROTEIN-RELATED"/>
    <property type="match status" value="1"/>
</dbReference>
<feature type="transmembrane region" description="Helical" evidence="12">
    <location>
        <begin position="12"/>
        <end position="32"/>
    </location>
</feature>
<keyword evidence="7" id="KW-0997">Cell inner membrane</keyword>
<organism evidence="13 14">
    <name type="scientific">Oceanospirillum sediminis</name>
    <dbReference type="NCBI Taxonomy" id="2760088"/>
    <lineage>
        <taxon>Bacteria</taxon>
        <taxon>Pseudomonadati</taxon>
        <taxon>Pseudomonadota</taxon>
        <taxon>Gammaproteobacteria</taxon>
        <taxon>Oceanospirillales</taxon>
        <taxon>Oceanospirillaceae</taxon>
        <taxon>Oceanospirillum</taxon>
    </lineage>
</organism>
<keyword evidence="8 12" id="KW-0812">Transmembrane</keyword>
<accession>A0A839ILJ4</accession>
<dbReference type="InterPro" id="IPR030922">
    <property type="entry name" value="LptF"/>
</dbReference>
<comment type="similarity">
    <text evidence="3">Belongs to the LptF/LptG family.</text>
</comment>
<evidence type="ECO:0000256" key="10">
    <source>
        <dbReference type="ARBA" id="ARBA00023136"/>
    </source>
</evidence>
<keyword evidence="10 12" id="KW-0472">Membrane</keyword>
<comment type="subunit">
    <text evidence="11">Component of the lipopolysaccharide transport and assembly complex. The LptBFG transporter is composed of two ATP-binding proteins (LptB) and two transmembrane proteins (LptF and LptG).</text>
</comment>
<feature type="transmembrane region" description="Helical" evidence="12">
    <location>
        <begin position="336"/>
        <end position="355"/>
    </location>
</feature>
<comment type="function">
    <text evidence="1">Part of the ABC transporter complex LptBFG involved in the translocation of lipopolysaccharide (LPS) from the inner membrane to the outer membrane.</text>
</comment>
<comment type="caution">
    <text evidence="13">The sequence shown here is derived from an EMBL/GenBank/DDBJ whole genome shotgun (WGS) entry which is preliminary data.</text>
</comment>
<evidence type="ECO:0000256" key="6">
    <source>
        <dbReference type="ARBA" id="ARBA00022475"/>
    </source>
</evidence>
<dbReference type="AlphaFoldDB" id="A0A839ILJ4"/>
<evidence type="ECO:0000256" key="4">
    <source>
        <dbReference type="ARBA" id="ARBA00014213"/>
    </source>
</evidence>